<dbReference type="InterPro" id="IPR014757">
    <property type="entry name" value="Tscrpt_reg_IclR_C"/>
</dbReference>
<evidence type="ECO:0000256" key="2">
    <source>
        <dbReference type="ARBA" id="ARBA00023125"/>
    </source>
</evidence>
<dbReference type="EMBL" id="JBEPSH010000002">
    <property type="protein sequence ID" value="MET4576174.1"/>
    <property type="molecule type" value="Genomic_DNA"/>
</dbReference>
<organism evidence="7 8">
    <name type="scientific">Ottowia thiooxydans</name>
    <dbReference type="NCBI Taxonomy" id="219182"/>
    <lineage>
        <taxon>Bacteria</taxon>
        <taxon>Pseudomonadati</taxon>
        <taxon>Pseudomonadota</taxon>
        <taxon>Betaproteobacteria</taxon>
        <taxon>Burkholderiales</taxon>
        <taxon>Comamonadaceae</taxon>
        <taxon>Ottowia</taxon>
    </lineage>
</organism>
<feature type="region of interest" description="Disordered" evidence="4">
    <location>
        <begin position="1"/>
        <end position="20"/>
    </location>
</feature>
<evidence type="ECO:0000259" key="5">
    <source>
        <dbReference type="PROSITE" id="PS51077"/>
    </source>
</evidence>
<dbReference type="PROSITE" id="PS51077">
    <property type="entry name" value="HTH_ICLR"/>
    <property type="match status" value="1"/>
</dbReference>
<dbReference type="InterPro" id="IPR050707">
    <property type="entry name" value="HTH_MetabolicPath_Reg"/>
</dbReference>
<protein>
    <submittedName>
        <fullName evidence="7">DNA-binding IclR family transcriptional regulator</fullName>
    </submittedName>
</protein>
<dbReference type="Gene3D" id="3.30.450.40">
    <property type="match status" value="2"/>
</dbReference>
<dbReference type="SMART" id="SM00346">
    <property type="entry name" value="HTH_ICLR"/>
    <property type="match status" value="1"/>
</dbReference>
<feature type="domain" description="IclR-ED" evidence="6">
    <location>
        <begin position="85"/>
        <end position="251"/>
    </location>
</feature>
<dbReference type="Proteomes" id="UP001549320">
    <property type="component" value="Unassembled WGS sequence"/>
</dbReference>
<sequence>MIRRASSPADSPIDAATRPTPPVGVLERGISVLEAFSEDRLRLSLRDLADSTGLDKATLLRLLGVLVKARMLQRAESGHYSPGPALLHMGMLYRNSFDLGSRLQPVLHAVMQRTGETTAFYVRSGNERVCLYREITHKEVRHHVEPGTRRDLASGGASAHILLHYTGSPTPHVQQIQDQGFALTRAERVPEMASIALPVFEGDGQFLGALVVIGLASRHPEAAQLAGVAYAREQLALHGFQTRPVTEKLASR</sequence>
<feature type="compositionally biased region" description="Low complexity" evidence="4">
    <location>
        <begin position="1"/>
        <end position="16"/>
    </location>
</feature>
<dbReference type="PROSITE" id="PS51078">
    <property type="entry name" value="ICLR_ED"/>
    <property type="match status" value="1"/>
</dbReference>
<dbReference type="InterPro" id="IPR036390">
    <property type="entry name" value="WH_DNA-bd_sf"/>
</dbReference>
<dbReference type="Gene3D" id="1.10.10.10">
    <property type="entry name" value="Winged helix-like DNA-binding domain superfamily/Winged helix DNA-binding domain"/>
    <property type="match status" value="1"/>
</dbReference>
<keyword evidence="1" id="KW-0805">Transcription regulation</keyword>
<evidence type="ECO:0000259" key="6">
    <source>
        <dbReference type="PROSITE" id="PS51078"/>
    </source>
</evidence>
<reference evidence="7 8" key="1">
    <citation type="submission" date="2024-06" db="EMBL/GenBank/DDBJ databases">
        <title>Sorghum-associated microbial communities from plants grown in Nebraska, USA.</title>
        <authorList>
            <person name="Schachtman D."/>
        </authorList>
    </citation>
    <scope>NUCLEOTIDE SEQUENCE [LARGE SCALE GENOMIC DNA]</scope>
    <source>
        <strain evidence="7 8">2709</strain>
    </source>
</reference>
<evidence type="ECO:0000313" key="8">
    <source>
        <dbReference type="Proteomes" id="UP001549320"/>
    </source>
</evidence>
<dbReference type="RefSeq" id="WP_354442102.1">
    <property type="nucleotide sequence ID" value="NZ_JBEPSH010000002.1"/>
</dbReference>
<dbReference type="PANTHER" id="PTHR30136:SF39">
    <property type="entry name" value="TRANSCRIPTIONAL REGULATORY PROTEIN"/>
    <property type="match status" value="1"/>
</dbReference>
<proteinExistence type="predicted"/>
<dbReference type="GO" id="GO:0003677">
    <property type="term" value="F:DNA binding"/>
    <property type="evidence" value="ECO:0007669"/>
    <property type="project" value="UniProtKB-KW"/>
</dbReference>
<dbReference type="InterPro" id="IPR005471">
    <property type="entry name" value="Tscrpt_reg_IclR_N"/>
</dbReference>
<dbReference type="InterPro" id="IPR029016">
    <property type="entry name" value="GAF-like_dom_sf"/>
</dbReference>
<keyword evidence="8" id="KW-1185">Reference proteome</keyword>
<dbReference type="InterPro" id="IPR036388">
    <property type="entry name" value="WH-like_DNA-bd_sf"/>
</dbReference>
<evidence type="ECO:0000256" key="3">
    <source>
        <dbReference type="ARBA" id="ARBA00023163"/>
    </source>
</evidence>
<dbReference type="PANTHER" id="PTHR30136">
    <property type="entry name" value="HELIX-TURN-HELIX TRANSCRIPTIONAL REGULATOR, ICLR FAMILY"/>
    <property type="match status" value="1"/>
</dbReference>
<evidence type="ECO:0000256" key="4">
    <source>
        <dbReference type="SAM" id="MobiDB-lite"/>
    </source>
</evidence>
<dbReference type="SUPFAM" id="SSF46785">
    <property type="entry name" value="Winged helix' DNA-binding domain"/>
    <property type="match status" value="1"/>
</dbReference>
<accession>A0ABV2Q569</accession>
<feature type="domain" description="HTH iclR-type" evidence="5">
    <location>
        <begin position="23"/>
        <end position="84"/>
    </location>
</feature>
<evidence type="ECO:0000256" key="1">
    <source>
        <dbReference type="ARBA" id="ARBA00023015"/>
    </source>
</evidence>
<evidence type="ECO:0000313" key="7">
    <source>
        <dbReference type="EMBL" id="MET4576174.1"/>
    </source>
</evidence>
<dbReference type="Pfam" id="PF09339">
    <property type="entry name" value="HTH_IclR"/>
    <property type="match status" value="1"/>
</dbReference>
<keyword evidence="3" id="KW-0804">Transcription</keyword>
<comment type="caution">
    <text evidence="7">The sequence shown here is derived from an EMBL/GenBank/DDBJ whole genome shotgun (WGS) entry which is preliminary data.</text>
</comment>
<keyword evidence="2 7" id="KW-0238">DNA-binding</keyword>
<gene>
    <name evidence="7" type="ORF">ABIE13_001274</name>
</gene>
<dbReference type="SUPFAM" id="SSF55781">
    <property type="entry name" value="GAF domain-like"/>
    <property type="match status" value="1"/>
</dbReference>
<name>A0ABV2Q569_9BURK</name>